<dbReference type="Proteomes" id="UP000325433">
    <property type="component" value="Unassembled WGS sequence"/>
</dbReference>
<evidence type="ECO:0000313" key="2">
    <source>
        <dbReference type="EMBL" id="KAE8312026.1"/>
    </source>
</evidence>
<dbReference type="EMBL" id="ML738337">
    <property type="protein sequence ID" value="KAE8312026.1"/>
    <property type="molecule type" value="Genomic_DNA"/>
</dbReference>
<accession>A0A5N6VUZ1</accession>
<evidence type="ECO:0000313" key="3">
    <source>
        <dbReference type="Proteomes" id="UP000325433"/>
    </source>
</evidence>
<reference evidence="3" key="1">
    <citation type="submission" date="2019-04" db="EMBL/GenBank/DDBJ databases">
        <title>Friends and foes A comparative genomics studyof 23 Aspergillus species from section Flavi.</title>
        <authorList>
            <consortium name="DOE Joint Genome Institute"/>
            <person name="Kjaerbolling I."/>
            <person name="Vesth T."/>
            <person name="Frisvad J.C."/>
            <person name="Nybo J.L."/>
            <person name="Theobald S."/>
            <person name="Kildgaard S."/>
            <person name="Isbrandt T."/>
            <person name="Kuo A."/>
            <person name="Sato A."/>
            <person name="Lyhne E.K."/>
            <person name="Kogle M.E."/>
            <person name="Wiebenga A."/>
            <person name="Kun R.S."/>
            <person name="Lubbers R.J."/>
            <person name="Makela M.R."/>
            <person name="Barry K."/>
            <person name="Chovatia M."/>
            <person name="Clum A."/>
            <person name="Daum C."/>
            <person name="Haridas S."/>
            <person name="He G."/>
            <person name="LaButti K."/>
            <person name="Lipzen A."/>
            <person name="Mondo S."/>
            <person name="Riley R."/>
            <person name="Salamov A."/>
            <person name="Simmons B.A."/>
            <person name="Magnuson J.K."/>
            <person name="Henrissat B."/>
            <person name="Mortensen U.H."/>
            <person name="Larsen T.O."/>
            <person name="Devries R.P."/>
            <person name="Grigoriev I.V."/>
            <person name="Machida M."/>
            <person name="Baker S.E."/>
            <person name="Andersen M.R."/>
        </authorList>
    </citation>
    <scope>NUCLEOTIDE SEQUENCE [LARGE SCALE GENOMIC DNA]</scope>
    <source>
        <strain evidence="3">CBS 130015</strain>
    </source>
</reference>
<name>A0A5N6VUZ1_9EURO</name>
<keyword evidence="3" id="KW-1185">Reference proteome</keyword>
<sequence>MNRSIGFPAHPSEILLDVLHVHFYTISTTLYWLALILIGLTKLWFRSPQWEKFPTL</sequence>
<gene>
    <name evidence="2" type="ORF">BDV41DRAFT_311008</name>
</gene>
<evidence type="ECO:0000256" key="1">
    <source>
        <dbReference type="SAM" id="Phobius"/>
    </source>
</evidence>
<dbReference type="AlphaFoldDB" id="A0A5N6VUZ1"/>
<feature type="transmembrane region" description="Helical" evidence="1">
    <location>
        <begin position="21"/>
        <end position="45"/>
    </location>
</feature>
<keyword evidence="1" id="KW-0812">Transmembrane</keyword>
<proteinExistence type="predicted"/>
<keyword evidence="1" id="KW-0472">Membrane</keyword>
<keyword evidence="1" id="KW-1133">Transmembrane helix</keyword>
<organism evidence="2 3">
    <name type="scientific">Aspergillus transmontanensis</name>
    <dbReference type="NCBI Taxonomy" id="1034304"/>
    <lineage>
        <taxon>Eukaryota</taxon>
        <taxon>Fungi</taxon>
        <taxon>Dikarya</taxon>
        <taxon>Ascomycota</taxon>
        <taxon>Pezizomycotina</taxon>
        <taxon>Eurotiomycetes</taxon>
        <taxon>Eurotiomycetidae</taxon>
        <taxon>Eurotiales</taxon>
        <taxon>Aspergillaceae</taxon>
        <taxon>Aspergillus</taxon>
        <taxon>Aspergillus subgen. Circumdati</taxon>
    </lineage>
</organism>
<protein>
    <submittedName>
        <fullName evidence="2">Uncharacterized protein</fullName>
    </submittedName>
</protein>